<feature type="compositionally biased region" description="Polar residues" evidence="1">
    <location>
        <begin position="1"/>
        <end position="12"/>
    </location>
</feature>
<feature type="transmembrane region" description="Helical" evidence="2">
    <location>
        <begin position="146"/>
        <end position="168"/>
    </location>
</feature>
<feature type="region of interest" description="Disordered" evidence="1">
    <location>
        <begin position="180"/>
        <end position="202"/>
    </location>
</feature>
<dbReference type="RefSeq" id="XP_006820649.1">
    <property type="nucleotide sequence ID" value="XM_006820586.1"/>
</dbReference>
<dbReference type="Proteomes" id="UP000694865">
    <property type="component" value="Unplaced"/>
</dbReference>
<keyword evidence="2" id="KW-1133">Transmembrane helix</keyword>
<sequence>NLTPDTGENNNNVEDETMRDRSDKKSTNENENQPVEETVPDSASRKNDDETETTINIRLPPNITEESSDINNLSSPTKTHNVSLLKKDSYCLTNWKYGDNINKTINKTQVPYPPDWEAIDSFTTAGTMKRETDTASYRYRKNRRNMVFFMVGLFVVVAIVACAIGVVLEFKLGRNNYNNNTNEKTTENNNHNKDNSDGNTFQ</sequence>
<gene>
    <name evidence="4" type="primary">LOC102800825</name>
</gene>
<reference evidence="4" key="1">
    <citation type="submission" date="2025-08" db="UniProtKB">
        <authorList>
            <consortium name="RefSeq"/>
        </authorList>
    </citation>
    <scope>IDENTIFICATION</scope>
    <source>
        <tissue evidence="4">Testes</tissue>
    </source>
</reference>
<evidence type="ECO:0000313" key="3">
    <source>
        <dbReference type="Proteomes" id="UP000694865"/>
    </source>
</evidence>
<feature type="region of interest" description="Disordered" evidence="1">
    <location>
        <begin position="59"/>
        <end position="78"/>
    </location>
</feature>
<feature type="compositionally biased region" description="Basic and acidic residues" evidence="1">
    <location>
        <begin position="184"/>
        <end position="196"/>
    </location>
</feature>
<feature type="non-terminal residue" evidence="4">
    <location>
        <position position="1"/>
    </location>
</feature>
<evidence type="ECO:0000313" key="4">
    <source>
        <dbReference type="RefSeq" id="XP_006820649.1"/>
    </source>
</evidence>
<feature type="compositionally biased region" description="Basic and acidic residues" evidence="1">
    <location>
        <begin position="16"/>
        <end position="28"/>
    </location>
</feature>
<keyword evidence="2" id="KW-0472">Membrane</keyword>
<proteinExistence type="predicted"/>
<name>A0ABM0MKV8_SACKO</name>
<evidence type="ECO:0000256" key="1">
    <source>
        <dbReference type="SAM" id="MobiDB-lite"/>
    </source>
</evidence>
<evidence type="ECO:0000256" key="2">
    <source>
        <dbReference type="SAM" id="Phobius"/>
    </source>
</evidence>
<protein>
    <submittedName>
        <fullName evidence="4">Probable serine/threonine-protein kinase DDB_G0288147-like</fullName>
    </submittedName>
</protein>
<feature type="region of interest" description="Disordered" evidence="1">
    <location>
        <begin position="1"/>
        <end position="54"/>
    </location>
</feature>
<keyword evidence="2" id="KW-0812">Transmembrane</keyword>
<organism evidence="3 4">
    <name type="scientific">Saccoglossus kowalevskii</name>
    <name type="common">Acorn worm</name>
    <dbReference type="NCBI Taxonomy" id="10224"/>
    <lineage>
        <taxon>Eukaryota</taxon>
        <taxon>Metazoa</taxon>
        <taxon>Hemichordata</taxon>
        <taxon>Enteropneusta</taxon>
        <taxon>Harrimaniidae</taxon>
        <taxon>Saccoglossus</taxon>
    </lineage>
</organism>
<feature type="compositionally biased region" description="Polar residues" evidence="1">
    <location>
        <begin position="69"/>
        <end position="78"/>
    </location>
</feature>
<accession>A0ABM0MKV8</accession>
<keyword evidence="3" id="KW-1185">Reference proteome</keyword>
<dbReference type="GeneID" id="102800825"/>
<feature type="non-terminal residue" evidence="4">
    <location>
        <position position="202"/>
    </location>
</feature>